<feature type="compositionally biased region" description="Polar residues" evidence="1">
    <location>
        <begin position="158"/>
        <end position="181"/>
    </location>
</feature>
<evidence type="ECO:0000313" key="3">
    <source>
        <dbReference type="Proteomes" id="UP001151760"/>
    </source>
</evidence>
<dbReference type="InterPro" id="IPR004242">
    <property type="entry name" value="Transposase_21"/>
</dbReference>
<feature type="region of interest" description="Disordered" evidence="1">
    <location>
        <begin position="68"/>
        <end position="90"/>
    </location>
</feature>
<dbReference type="EMBL" id="BQNB010011910">
    <property type="protein sequence ID" value="GJS96746.1"/>
    <property type="molecule type" value="Genomic_DNA"/>
</dbReference>
<sequence length="346" mass="38690">MCGEDGLPISGASSRVLSMDRDGIRYHFEESSCRMRIEGDWGWEMLHLIKKVGDSTLRTGDTPSSSKCCWGLGGRRAPTGDKEWPQERQRGKWTYSGKHLILNNQYERKPSSPPKTENPASIDSIGIGSKRWSSLVSHLLALSFMGSFLMMVKEASRRATTGGRSRPQPESTAQAATQQGPSRIAATTARSQAERRIQRLYKSSHTAKEMTWHATGKCTEPSKMQHPVAGRAWKDFDTKYLDFAAEPRNVRLGLAADGFNPFGNLSQSYNMWPVILTTYNLPSWLCMKESSFMLTLLIPGPKSPGKDIDVYLRPLIDDLRNLWAKPGVETIDVATCLKFNTRAMVL</sequence>
<dbReference type="PANTHER" id="PTHR10775">
    <property type="entry name" value="OS08G0208400 PROTEIN"/>
    <property type="match status" value="1"/>
</dbReference>
<feature type="compositionally biased region" description="Basic and acidic residues" evidence="1">
    <location>
        <begin position="78"/>
        <end position="90"/>
    </location>
</feature>
<dbReference type="Proteomes" id="UP001151760">
    <property type="component" value="Unassembled WGS sequence"/>
</dbReference>
<evidence type="ECO:0000313" key="2">
    <source>
        <dbReference type="EMBL" id="GJS96746.1"/>
    </source>
</evidence>
<proteinExistence type="predicted"/>
<dbReference type="Pfam" id="PF02992">
    <property type="entry name" value="Transposase_21"/>
    <property type="match status" value="1"/>
</dbReference>
<dbReference type="PANTHER" id="PTHR10775:SF185">
    <property type="entry name" value="OS08G0208400 PROTEIN"/>
    <property type="match status" value="1"/>
</dbReference>
<comment type="caution">
    <text evidence="2">The sequence shown here is derived from an EMBL/GenBank/DDBJ whole genome shotgun (WGS) entry which is preliminary data.</text>
</comment>
<gene>
    <name evidence="2" type="ORF">Tco_0803714</name>
</gene>
<organism evidence="2 3">
    <name type="scientific">Tanacetum coccineum</name>
    <dbReference type="NCBI Taxonomy" id="301880"/>
    <lineage>
        <taxon>Eukaryota</taxon>
        <taxon>Viridiplantae</taxon>
        <taxon>Streptophyta</taxon>
        <taxon>Embryophyta</taxon>
        <taxon>Tracheophyta</taxon>
        <taxon>Spermatophyta</taxon>
        <taxon>Magnoliopsida</taxon>
        <taxon>eudicotyledons</taxon>
        <taxon>Gunneridae</taxon>
        <taxon>Pentapetalae</taxon>
        <taxon>asterids</taxon>
        <taxon>campanulids</taxon>
        <taxon>Asterales</taxon>
        <taxon>Asteraceae</taxon>
        <taxon>Asteroideae</taxon>
        <taxon>Anthemideae</taxon>
        <taxon>Anthemidinae</taxon>
        <taxon>Tanacetum</taxon>
    </lineage>
</organism>
<accession>A0ABQ5A4U8</accession>
<feature type="region of interest" description="Disordered" evidence="1">
    <location>
        <begin position="158"/>
        <end position="190"/>
    </location>
</feature>
<reference evidence="2" key="1">
    <citation type="journal article" date="2022" name="Int. J. Mol. Sci.">
        <title>Draft Genome of Tanacetum Coccineum: Genomic Comparison of Closely Related Tanacetum-Family Plants.</title>
        <authorList>
            <person name="Yamashiro T."/>
            <person name="Shiraishi A."/>
            <person name="Nakayama K."/>
            <person name="Satake H."/>
        </authorList>
    </citation>
    <scope>NUCLEOTIDE SEQUENCE</scope>
</reference>
<evidence type="ECO:0000256" key="1">
    <source>
        <dbReference type="SAM" id="MobiDB-lite"/>
    </source>
</evidence>
<keyword evidence="3" id="KW-1185">Reference proteome</keyword>
<protein>
    <submittedName>
        <fullName evidence="2">Uncharacterized protein</fullName>
    </submittedName>
</protein>
<reference evidence="2" key="2">
    <citation type="submission" date="2022-01" db="EMBL/GenBank/DDBJ databases">
        <authorList>
            <person name="Yamashiro T."/>
            <person name="Shiraishi A."/>
            <person name="Satake H."/>
            <person name="Nakayama K."/>
        </authorList>
    </citation>
    <scope>NUCLEOTIDE SEQUENCE</scope>
</reference>
<name>A0ABQ5A4U8_9ASTR</name>